<evidence type="ECO:0000313" key="1">
    <source>
        <dbReference type="EMBL" id="MBM0230502.1"/>
    </source>
</evidence>
<protein>
    <submittedName>
        <fullName evidence="1">Uncharacterized protein</fullName>
    </submittedName>
</protein>
<proteinExistence type="predicted"/>
<comment type="caution">
    <text evidence="1">The sequence shown here is derived from an EMBL/GenBank/DDBJ whole genome shotgun (WGS) entry which is preliminary data.</text>
</comment>
<gene>
    <name evidence="1" type="ORF">JNW91_00605</name>
</gene>
<dbReference type="Proteomes" id="UP000601027">
    <property type="component" value="Unassembled WGS sequence"/>
</dbReference>
<dbReference type="EMBL" id="JAEVHM010000001">
    <property type="protein sequence ID" value="MBM0230502.1"/>
    <property type="molecule type" value="Genomic_DNA"/>
</dbReference>
<reference evidence="1 2" key="1">
    <citation type="submission" date="2021-01" db="EMBL/GenBank/DDBJ databases">
        <title>Draft genome sequence of Micromonospora sp. strain STR1_7.</title>
        <authorList>
            <person name="Karlyshev A."/>
            <person name="Jawad R."/>
        </authorList>
    </citation>
    <scope>NUCLEOTIDE SEQUENCE [LARGE SCALE GENOMIC DNA]</scope>
    <source>
        <strain evidence="1 2">STR1-7</strain>
    </source>
</reference>
<keyword evidence="2" id="KW-1185">Reference proteome</keyword>
<sequence>MEIRTVNGHRATDRAGAAEVLGLSTQTIGLYASPKQRPTTGFPAPIETEDRRDWYTLDDLDAYAETQHQRATSPRRAPAWLRDGHPDELLAATTFRAAAKVSQGTWKRYVQLSRPDWDAGTDGYLPKPDDEEDYRGTGKLYSWTRHRMIHWLDNRTGERHGAGRKPGPTPTVDDAIAAIHAADTKMTGATLAQALGVNLRSAQRLLRLARERLAATQR</sequence>
<accession>A0ABS1XMM0</accession>
<organism evidence="1 2">
    <name type="scientific">Micromonospora parastrephiae</name>
    <dbReference type="NCBI Taxonomy" id="2806101"/>
    <lineage>
        <taxon>Bacteria</taxon>
        <taxon>Bacillati</taxon>
        <taxon>Actinomycetota</taxon>
        <taxon>Actinomycetes</taxon>
        <taxon>Micromonosporales</taxon>
        <taxon>Micromonosporaceae</taxon>
        <taxon>Micromonospora</taxon>
    </lineage>
</organism>
<name>A0ABS1XMM0_9ACTN</name>
<evidence type="ECO:0000313" key="2">
    <source>
        <dbReference type="Proteomes" id="UP000601027"/>
    </source>
</evidence>
<dbReference type="RefSeq" id="WP_203172974.1">
    <property type="nucleotide sequence ID" value="NZ_JAEVHM010000001.1"/>
</dbReference>